<name>A0AAW1JWY4_POPJA</name>
<protein>
    <submittedName>
        <fullName evidence="1">Uncharacterized protein</fullName>
    </submittedName>
</protein>
<keyword evidence="2" id="KW-1185">Reference proteome</keyword>
<organism evidence="1 2">
    <name type="scientific">Popillia japonica</name>
    <name type="common">Japanese beetle</name>
    <dbReference type="NCBI Taxonomy" id="7064"/>
    <lineage>
        <taxon>Eukaryota</taxon>
        <taxon>Metazoa</taxon>
        <taxon>Ecdysozoa</taxon>
        <taxon>Arthropoda</taxon>
        <taxon>Hexapoda</taxon>
        <taxon>Insecta</taxon>
        <taxon>Pterygota</taxon>
        <taxon>Neoptera</taxon>
        <taxon>Endopterygota</taxon>
        <taxon>Coleoptera</taxon>
        <taxon>Polyphaga</taxon>
        <taxon>Scarabaeiformia</taxon>
        <taxon>Scarabaeidae</taxon>
        <taxon>Rutelinae</taxon>
        <taxon>Popillia</taxon>
    </lineage>
</organism>
<comment type="caution">
    <text evidence="1">The sequence shown here is derived from an EMBL/GenBank/DDBJ whole genome shotgun (WGS) entry which is preliminary data.</text>
</comment>
<dbReference type="Proteomes" id="UP001458880">
    <property type="component" value="Unassembled WGS sequence"/>
</dbReference>
<evidence type="ECO:0000313" key="1">
    <source>
        <dbReference type="EMBL" id="KAK9709376.1"/>
    </source>
</evidence>
<dbReference type="EMBL" id="JASPKY010000310">
    <property type="protein sequence ID" value="KAK9709376.1"/>
    <property type="molecule type" value="Genomic_DNA"/>
</dbReference>
<sequence length="90" mass="10264">MATSYRSTPPRPEREAIAKLGFIVTSRVVANIHIQENLEILLSRFYCDISRCGQYPHPGKPGNFIVKRIMQGSERFREGYSVSEPSYPAF</sequence>
<proteinExistence type="predicted"/>
<accession>A0AAW1JWY4</accession>
<reference evidence="1 2" key="1">
    <citation type="journal article" date="2024" name="BMC Genomics">
        <title>De novo assembly and annotation of Popillia japonica's genome with initial clues to its potential as an invasive pest.</title>
        <authorList>
            <person name="Cucini C."/>
            <person name="Boschi S."/>
            <person name="Funari R."/>
            <person name="Cardaioli E."/>
            <person name="Iannotti N."/>
            <person name="Marturano G."/>
            <person name="Paoli F."/>
            <person name="Bruttini M."/>
            <person name="Carapelli A."/>
            <person name="Frati F."/>
            <person name="Nardi F."/>
        </authorList>
    </citation>
    <scope>NUCLEOTIDE SEQUENCE [LARGE SCALE GENOMIC DNA]</scope>
    <source>
        <strain evidence="1">DMR45628</strain>
    </source>
</reference>
<gene>
    <name evidence="1" type="ORF">QE152_g26622</name>
</gene>
<evidence type="ECO:0000313" key="2">
    <source>
        <dbReference type="Proteomes" id="UP001458880"/>
    </source>
</evidence>
<dbReference type="AlphaFoldDB" id="A0AAW1JWY4"/>